<protein>
    <recommendedName>
        <fullName evidence="4 12">Enolase</fullName>
        <ecNumber evidence="3 12">4.2.1.11</ecNumber>
    </recommendedName>
    <alternativeName>
        <fullName evidence="12">2-phospho-D-glycerate hydro-lyase</fullName>
    </alternativeName>
    <alternativeName>
        <fullName evidence="12">2-phosphoglycerate dehydratase</fullName>
    </alternativeName>
</protein>
<evidence type="ECO:0000256" key="8">
    <source>
        <dbReference type="ARBA" id="ARBA00022842"/>
    </source>
</evidence>
<dbReference type="SMART" id="SM01192">
    <property type="entry name" value="Enolase_C"/>
    <property type="match status" value="1"/>
</dbReference>
<dbReference type="HAMAP" id="MF_00318">
    <property type="entry name" value="Enolase"/>
    <property type="match status" value="1"/>
</dbReference>
<dbReference type="PROSITE" id="PS00164">
    <property type="entry name" value="ENOLASE"/>
    <property type="match status" value="1"/>
</dbReference>
<evidence type="ECO:0000256" key="13">
    <source>
        <dbReference type="PIRSR" id="PIRSR001400-1"/>
    </source>
</evidence>
<dbReference type="SFLD" id="SFLDG00178">
    <property type="entry name" value="enolase"/>
    <property type="match status" value="1"/>
</dbReference>
<evidence type="ECO:0000256" key="15">
    <source>
        <dbReference type="PIRSR" id="PIRSR001400-3"/>
    </source>
</evidence>
<keyword evidence="9 12" id="KW-0324">Glycolysis</keyword>
<evidence type="ECO:0000256" key="2">
    <source>
        <dbReference type="ARBA" id="ARBA00009604"/>
    </source>
</evidence>
<feature type="binding site" evidence="12">
    <location>
        <position position="367"/>
    </location>
    <ligand>
        <name>(2R)-2-phosphoglycerate</name>
        <dbReference type="ChEBI" id="CHEBI:58289"/>
    </ligand>
</feature>
<evidence type="ECO:0000256" key="3">
    <source>
        <dbReference type="ARBA" id="ARBA00012058"/>
    </source>
</evidence>
<evidence type="ECO:0000256" key="10">
    <source>
        <dbReference type="ARBA" id="ARBA00023239"/>
    </source>
</evidence>
<feature type="domain" description="Enolase N-terminal" evidence="17">
    <location>
        <begin position="4"/>
        <end position="134"/>
    </location>
</feature>
<dbReference type="GO" id="GO:0000287">
    <property type="term" value="F:magnesium ion binding"/>
    <property type="evidence" value="ECO:0007669"/>
    <property type="project" value="UniProtKB-UniRule"/>
</dbReference>
<evidence type="ECO:0000259" key="17">
    <source>
        <dbReference type="SMART" id="SM01193"/>
    </source>
</evidence>
<comment type="pathway">
    <text evidence="1 12">Carbohydrate degradation; glycolysis; pyruvate from D-glyceraldehyde 3-phosphate: step 4/5.</text>
</comment>
<evidence type="ECO:0000256" key="5">
    <source>
        <dbReference type="ARBA" id="ARBA00022490"/>
    </source>
</evidence>
<name>A0A7V8RF67_9SPHN</name>
<dbReference type="Gene3D" id="3.30.390.10">
    <property type="entry name" value="Enolase-like, N-terminal domain"/>
    <property type="match status" value="1"/>
</dbReference>
<reference evidence="18 19" key="1">
    <citation type="journal article" date="1994" name="Int. J. Syst. Bacteriol.">
        <title>Phylogenetic positions of novel aerobic, bacteriochlorophyll a-containing bacteria and description of Roseococcus thiosulfatophilus gen. nov., sp. nov., Erythromicrobium ramosum gen. nov., sp. nov., and Erythrobacter litoralis sp. nov.</title>
        <authorList>
            <person name="Yurkov V."/>
            <person name="Stackebrandt E."/>
            <person name="Holmes A."/>
            <person name="Fuerst J.A."/>
            <person name="Hugenholtz P."/>
            <person name="Golecki J."/>
            <person name="Gad'on N."/>
            <person name="Gorlenko V.M."/>
            <person name="Kompantseva E.I."/>
            <person name="Drews G."/>
        </authorList>
    </citation>
    <scope>NUCLEOTIDE SEQUENCE [LARGE SCALE GENOMIC DNA]</scope>
    <source>
        <strain evidence="18 19">KR-99</strain>
    </source>
</reference>
<feature type="active site" description="Proton acceptor" evidence="12 13">
    <location>
        <position position="337"/>
    </location>
</feature>
<dbReference type="GO" id="GO:0004634">
    <property type="term" value="F:phosphopyruvate hydratase activity"/>
    <property type="evidence" value="ECO:0007669"/>
    <property type="project" value="UniProtKB-UniRule"/>
</dbReference>
<feature type="binding site" evidence="12">
    <location>
        <position position="388"/>
    </location>
    <ligand>
        <name>(2R)-2-phosphoglycerate</name>
        <dbReference type="ChEBI" id="CHEBI:58289"/>
    </ligand>
</feature>
<comment type="subcellular location">
    <subcellularLocation>
        <location evidence="12">Cytoplasm</location>
    </subcellularLocation>
    <subcellularLocation>
        <location evidence="12">Secreted</location>
    </subcellularLocation>
    <subcellularLocation>
        <location evidence="12">Cell surface</location>
    </subcellularLocation>
    <text evidence="12">Fractions of enolase are present in both the cytoplasm and on the cell surface.</text>
</comment>
<dbReference type="NCBIfam" id="TIGR01060">
    <property type="entry name" value="eno"/>
    <property type="match status" value="1"/>
</dbReference>
<organism evidence="18 19">
    <name type="scientific">Sphingomonas ursincola</name>
    <dbReference type="NCBI Taxonomy" id="56361"/>
    <lineage>
        <taxon>Bacteria</taxon>
        <taxon>Pseudomonadati</taxon>
        <taxon>Pseudomonadota</taxon>
        <taxon>Alphaproteobacteria</taxon>
        <taxon>Sphingomonadales</taxon>
        <taxon>Sphingomonadaceae</taxon>
        <taxon>Sphingomonas</taxon>
    </lineage>
</organism>
<dbReference type="InterPro" id="IPR020809">
    <property type="entry name" value="Enolase_CS"/>
</dbReference>
<dbReference type="AlphaFoldDB" id="A0A7V8RF67"/>
<dbReference type="CDD" id="cd03313">
    <property type="entry name" value="enolase"/>
    <property type="match status" value="1"/>
</dbReference>
<evidence type="ECO:0000259" key="16">
    <source>
        <dbReference type="SMART" id="SM01192"/>
    </source>
</evidence>
<dbReference type="PANTHER" id="PTHR11902:SF1">
    <property type="entry name" value="ENOLASE"/>
    <property type="match status" value="1"/>
</dbReference>
<evidence type="ECO:0000313" key="18">
    <source>
        <dbReference type="EMBL" id="MBA1375355.1"/>
    </source>
</evidence>
<gene>
    <name evidence="12" type="primary">eno</name>
    <name evidence="18" type="ORF">FG486_13480</name>
</gene>
<keyword evidence="19" id="KW-1185">Reference proteome</keyword>
<keyword evidence="10 12" id="KW-0456">Lyase</keyword>
<feature type="binding site" evidence="14">
    <location>
        <position position="285"/>
    </location>
    <ligand>
        <name>substrate</name>
    </ligand>
</feature>
<dbReference type="UniPathway" id="UPA00109">
    <property type="reaction ID" value="UER00187"/>
</dbReference>
<evidence type="ECO:0000256" key="9">
    <source>
        <dbReference type="ARBA" id="ARBA00023152"/>
    </source>
</evidence>
<dbReference type="GO" id="GO:0005576">
    <property type="term" value="C:extracellular region"/>
    <property type="evidence" value="ECO:0007669"/>
    <property type="project" value="UniProtKB-SubCell"/>
</dbReference>
<keyword evidence="6 12" id="KW-0964">Secreted</keyword>
<dbReference type="Proteomes" id="UP000589292">
    <property type="component" value="Unassembled WGS sequence"/>
</dbReference>
<comment type="cofactor">
    <cofactor evidence="15">
        <name>Mg(2+)</name>
        <dbReference type="ChEBI" id="CHEBI:18420"/>
    </cofactor>
    <text evidence="15">Mg(2+) is required for catalysis and for stabilizing the dimer.</text>
</comment>
<dbReference type="InterPro" id="IPR036849">
    <property type="entry name" value="Enolase-like_C_sf"/>
</dbReference>
<dbReference type="InterPro" id="IPR000941">
    <property type="entry name" value="Enolase"/>
</dbReference>
<keyword evidence="18" id="KW-0670">Pyruvate</keyword>
<dbReference type="FunFam" id="3.30.390.10:FF:000001">
    <property type="entry name" value="Enolase"/>
    <property type="match status" value="1"/>
</dbReference>
<evidence type="ECO:0000256" key="6">
    <source>
        <dbReference type="ARBA" id="ARBA00022525"/>
    </source>
</evidence>
<dbReference type="SMART" id="SM01193">
    <property type="entry name" value="Enolase_N"/>
    <property type="match status" value="1"/>
</dbReference>
<dbReference type="SFLD" id="SFLDS00001">
    <property type="entry name" value="Enolase"/>
    <property type="match status" value="1"/>
</dbReference>
<feature type="binding site" evidence="14">
    <location>
        <position position="388"/>
    </location>
    <ligand>
        <name>substrate</name>
    </ligand>
</feature>
<keyword evidence="5 12" id="KW-0963">Cytoplasm</keyword>
<feature type="binding site" evidence="12">
    <location>
        <position position="163"/>
    </location>
    <ligand>
        <name>(2R)-2-phosphoglycerate</name>
        <dbReference type="ChEBI" id="CHEBI:58289"/>
    </ligand>
</feature>
<evidence type="ECO:0000256" key="14">
    <source>
        <dbReference type="PIRSR" id="PIRSR001400-2"/>
    </source>
</evidence>
<dbReference type="GO" id="GO:0006096">
    <property type="term" value="P:glycolytic process"/>
    <property type="evidence" value="ECO:0007669"/>
    <property type="project" value="UniProtKB-UniRule"/>
</dbReference>
<evidence type="ECO:0000256" key="4">
    <source>
        <dbReference type="ARBA" id="ARBA00017068"/>
    </source>
</evidence>
<dbReference type="EMBL" id="VDES01000002">
    <property type="protein sequence ID" value="MBA1375355.1"/>
    <property type="molecule type" value="Genomic_DNA"/>
</dbReference>
<dbReference type="InterPro" id="IPR020810">
    <property type="entry name" value="Enolase_C"/>
</dbReference>
<comment type="caution">
    <text evidence="18">The sequence shown here is derived from an EMBL/GenBank/DDBJ whole genome shotgun (WGS) entry which is preliminary data.</text>
</comment>
<dbReference type="GO" id="GO:0009986">
    <property type="term" value="C:cell surface"/>
    <property type="evidence" value="ECO:0007669"/>
    <property type="project" value="UniProtKB-SubCell"/>
</dbReference>
<evidence type="ECO:0000256" key="1">
    <source>
        <dbReference type="ARBA" id="ARBA00005031"/>
    </source>
</evidence>
<feature type="binding site" evidence="12">
    <location>
        <position position="337"/>
    </location>
    <ligand>
        <name>(2R)-2-phosphoglycerate</name>
        <dbReference type="ChEBI" id="CHEBI:58289"/>
    </ligand>
</feature>
<keyword evidence="7 12" id="KW-0479">Metal-binding</keyword>
<comment type="function">
    <text evidence="11 12">Catalyzes the reversible conversion of 2-phosphoglycerate (2-PG) into phosphoenolpyruvate (PEP). It is essential for the degradation of carbohydrates via glycolysis.</text>
</comment>
<comment type="similarity">
    <text evidence="2 12">Belongs to the enolase family.</text>
</comment>
<feature type="active site" description="Proton donor" evidence="12 13">
    <location>
        <position position="205"/>
    </location>
</feature>
<feature type="binding site" evidence="14">
    <location>
        <position position="155"/>
    </location>
    <ligand>
        <name>substrate</name>
    </ligand>
</feature>
<feature type="binding site" evidence="14">
    <location>
        <position position="164"/>
    </location>
    <ligand>
        <name>substrate</name>
    </ligand>
</feature>
<comment type="cofactor">
    <cofactor evidence="12">
        <name>Mg(2+)</name>
        <dbReference type="ChEBI" id="CHEBI:18420"/>
    </cofactor>
    <text evidence="12">Binds a second Mg(2+) ion via substrate during catalysis.</text>
</comment>
<feature type="binding site" evidence="12">
    <location>
        <position position="366"/>
    </location>
    <ligand>
        <name>(2R)-2-phosphoglycerate</name>
        <dbReference type="ChEBI" id="CHEBI:58289"/>
    </ligand>
</feature>
<dbReference type="PRINTS" id="PR00148">
    <property type="entry name" value="ENOLASE"/>
</dbReference>
<dbReference type="SFLD" id="SFLDF00002">
    <property type="entry name" value="enolase"/>
    <property type="match status" value="1"/>
</dbReference>
<dbReference type="SUPFAM" id="SSF54826">
    <property type="entry name" value="Enolase N-terminal domain-like"/>
    <property type="match status" value="1"/>
</dbReference>
<dbReference type="PANTHER" id="PTHR11902">
    <property type="entry name" value="ENOLASE"/>
    <property type="match status" value="1"/>
</dbReference>
<feature type="binding site" evidence="12 15">
    <location>
        <position position="242"/>
    </location>
    <ligand>
        <name>Mg(2+)</name>
        <dbReference type="ChEBI" id="CHEBI:18420"/>
    </ligand>
</feature>
<evidence type="ECO:0000256" key="12">
    <source>
        <dbReference type="HAMAP-Rule" id="MF_00318"/>
    </source>
</evidence>
<feature type="binding site" evidence="12 15">
    <location>
        <position position="312"/>
    </location>
    <ligand>
        <name>Mg(2+)</name>
        <dbReference type="ChEBI" id="CHEBI:18420"/>
    </ligand>
</feature>
<dbReference type="GO" id="GO:0000015">
    <property type="term" value="C:phosphopyruvate hydratase complex"/>
    <property type="evidence" value="ECO:0007669"/>
    <property type="project" value="InterPro"/>
</dbReference>
<dbReference type="InterPro" id="IPR020811">
    <property type="entry name" value="Enolase_N"/>
</dbReference>
<feature type="binding site" evidence="12 15">
    <location>
        <position position="285"/>
    </location>
    <ligand>
        <name>Mg(2+)</name>
        <dbReference type="ChEBI" id="CHEBI:18420"/>
    </ligand>
</feature>
<accession>A0A7V8RF67</accession>
<evidence type="ECO:0000256" key="11">
    <source>
        <dbReference type="ARBA" id="ARBA00045763"/>
    </source>
</evidence>
<dbReference type="FunFam" id="3.20.20.120:FF:000001">
    <property type="entry name" value="Enolase"/>
    <property type="match status" value="1"/>
</dbReference>
<feature type="binding site" evidence="14">
    <location>
        <position position="312"/>
    </location>
    <ligand>
        <name>substrate</name>
    </ligand>
</feature>
<dbReference type="RefSeq" id="WP_181267862.1">
    <property type="nucleotide sequence ID" value="NZ_BAAAGB010000001.1"/>
</dbReference>
<proteinExistence type="inferred from homology"/>
<dbReference type="SUPFAM" id="SSF51604">
    <property type="entry name" value="Enolase C-terminal domain-like"/>
    <property type="match status" value="1"/>
</dbReference>
<keyword evidence="8 12" id="KW-0460">Magnesium</keyword>
<dbReference type="Gene3D" id="3.20.20.120">
    <property type="entry name" value="Enolase-like C-terminal domain"/>
    <property type="match status" value="1"/>
</dbReference>
<comment type="catalytic activity">
    <reaction evidence="12">
        <text>(2R)-2-phosphoglycerate = phosphoenolpyruvate + H2O</text>
        <dbReference type="Rhea" id="RHEA:10164"/>
        <dbReference type="ChEBI" id="CHEBI:15377"/>
        <dbReference type="ChEBI" id="CHEBI:58289"/>
        <dbReference type="ChEBI" id="CHEBI:58702"/>
        <dbReference type="EC" id="4.2.1.11"/>
    </reaction>
</comment>
<feature type="domain" description="Enolase C-terminal TIM barrel" evidence="16">
    <location>
        <begin position="139"/>
        <end position="424"/>
    </location>
</feature>
<evidence type="ECO:0000313" key="19">
    <source>
        <dbReference type="Proteomes" id="UP000589292"/>
    </source>
</evidence>
<evidence type="ECO:0000256" key="7">
    <source>
        <dbReference type="ARBA" id="ARBA00022723"/>
    </source>
</evidence>
<sequence>MTAIMDIHARQILDSRGNPTVEVDVLLEDGSFGRAGVPSGASTGAYEAVEKRDGDKSMYLGKGVTQAVDMVNTEIFEAIVGLDAEDQRDIDMAMIALDGTENKSRLGANAILGVSLAVAKAAADARGLPLYSYVGGVSAHVLPVPMMNIINGGEHADNPIDFQEFMIMPVGADSLAEAVRWGSEIFHTLKKGLREKGLATAVGDEGGFAPNLASTRAALDFIMASVEKAGFKPGENVMLALDCAATEFFRDGKYEISGEGLSLSPSEMADYLGKLCAEYPIRSIEDGMSEDDFEGWLAVTELLGNKVQLVGDDLFVTNPERLAMGIEKGLANSLLVKVNQIGTLTETLEAVNMAHRAGYTAVMSHRSGETEDATIADLAVATNCGQIKTGSLARSDRLAKYNQLIRIEEELGASAHYAGAAIFR</sequence>
<dbReference type="EC" id="4.2.1.11" evidence="3 12"/>
<dbReference type="Pfam" id="PF00113">
    <property type="entry name" value="Enolase_C"/>
    <property type="match status" value="1"/>
</dbReference>
<dbReference type="Pfam" id="PF03952">
    <property type="entry name" value="Enolase_N"/>
    <property type="match status" value="1"/>
</dbReference>
<dbReference type="InterPro" id="IPR029017">
    <property type="entry name" value="Enolase-like_N"/>
</dbReference>
<feature type="binding site" evidence="14">
    <location>
        <begin position="364"/>
        <end position="367"/>
    </location>
    <ligand>
        <name>substrate</name>
    </ligand>
</feature>
<dbReference type="PIRSF" id="PIRSF001400">
    <property type="entry name" value="Enolase"/>
    <property type="match status" value="1"/>
</dbReference>